<feature type="region of interest" description="Disordered" evidence="1">
    <location>
        <begin position="1"/>
        <end position="47"/>
    </location>
</feature>
<evidence type="ECO:0000256" key="1">
    <source>
        <dbReference type="SAM" id="MobiDB-lite"/>
    </source>
</evidence>
<reference evidence="2" key="1">
    <citation type="submission" date="2023-05" db="EMBL/GenBank/DDBJ databases">
        <title>New clades of mycoviruses infecting the obligatory biotroph Bremia lactucae representing distinct evolutionary trajectory for viruses infecting oomycetes.</title>
        <authorList>
            <person name="Forgia M."/>
            <person name="Daghino S."/>
            <person name="Chiapello M."/>
            <person name="Turina M."/>
        </authorList>
    </citation>
    <scope>NUCLEOTIDE SEQUENCE</scope>
    <source>
        <strain evidence="2">DML-A_DN1085</strain>
    </source>
</reference>
<feature type="compositionally biased region" description="Polar residues" evidence="1">
    <location>
        <begin position="31"/>
        <end position="40"/>
    </location>
</feature>
<protein>
    <submittedName>
        <fullName evidence="2">Uncharacterized protein</fullName>
    </submittedName>
</protein>
<feature type="region of interest" description="Disordered" evidence="1">
    <location>
        <begin position="107"/>
        <end position="146"/>
    </location>
</feature>
<dbReference type="EMBL" id="OR060924">
    <property type="protein sequence ID" value="WLW42237.1"/>
    <property type="molecule type" value="Genomic_RNA"/>
</dbReference>
<organism evidence="2">
    <name type="scientific">Bremia lactucae associated ORFan virus 2</name>
    <dbReference type="NCBI Taxonomy" id="3070698"/>
    <lineage>
        <taxon>Viruses</taxon>
        <taxon>Riboviria</taxon>
    </lineage>
</organism>
<proteinExistence type="predicted"/>
<name>A0AA50F4Q1_9VIRU</name>
<evidence type="ECO:0000313" key="2">
    <source>
        <dbReference type="EMBL" id="WLW42237.1"/>
    </source>
</evidence>
<sequence>MVKRLASRSPAGSTRKVPPNPRQDDEEMKTAVTQGATAVRNSKKDQAIARNLKEKNLRLERIYAQATQVELLLNSMSKAEALEVLKLVSSRRGLSAAPARAVPVIHGGRTEIPPKSAAVPALRPKRSQEQKTPAPPKAEWKKDPQWLDIQSKREKVVALLTKEKDEAQASVLRTELELLNRSSREAREAARKRVAGQ</sequence>
<accession>A0AA50F4Q1</accession>